<feature type="domain" description="CoA-binding" evidence="1">
    <location>
        <begin position="13"/>
        <end position="107"/>
    </location>
</feature>
<evidence type="ECO:0000313" key="2">
    <source>
        <dbReference type="EMBL" id="KAF7294758.1"/>
    </source>
</evidence>
<comment type="caution">
    <text evidence="2">The sequence shown here is derived from an EMBL/GenBank/DDBJ whole genome shotgun (WGS) entry which is preliminary data.</text>
</comment>
<evidence type="ECO:0000259" key="1">
    <source>
        <dbReference type="SMART" id="SM00881"/>
    </source>
</evidence>
<dbReference type="SMART" id="SM00881">
    <property type="entry name" value="CoA_binding"/>
    <property type="match status" value="1"/>
</dbReference>
<dbReference type="OrthoDB" id="5138418at2759"/>
<organism evidence="2 3">
    <name type="scientific">Mycena indigotica</name>
    <dbReference type="NCBI Taxonomy" id="2126181"/>
    <lineage>
        <taxon>Eukaryota</taxon>
        <taxon>Fungi</taxon>
        <taxon>Dikarya</taxon>
        <taxon>Basidiomycota</taxon>
        <taxon>Agaricomycotina</taxon>
        <taxon>Agaricomycetes</taxon>
        <taxon>Agaricomycetidae</taxon>
        <taxon>Agaricales</taxon>
        <taxon>Marasmiineae</taxon>
        <taxon>Mycenaceae</taxon>
        <taxon>Mycena</taxon>
    </lineage>
</organism>
<gene>
    <name evidence="2" type="ORF">MIND_01013200</name>
</gene>
<evidence type="ECO:0000313" key="3">
    <source>
        <dbReference type="Proteomes" id="UP000636479"/>
    </source>
</evidence>
<name>A0A8H6S9E6_9AGAR</name>
<dbReference type="SUPFAM" id="SSF51735">
    <property type="entry name" value="NAD(P)-binding Rossmann-fold domains"/>
    <property type="match status" value="1"/>
</dbReference>
<protein>
    <submittedName>
        <fullName evidence="2">NAD(P)-binding protein</fullName>
    </submittedName>
</protein>
<keyword evidence="3" id="KW-1185">Reference proteome</keyword>
<reference evidence="2" key="1">
    <citation type="submission" date="2020-05" db="EMBL/GenBank/DDBJ databases">
        <title>Mycena genomes resolve the evolution of fungal bioluminescence.</title>
        <authorList>
            <person name="Tsai I.J."/>
        </authorList>
    </citation>
    <scope>NUCLEOTIDE SEQUENCE</scope>
    <source>
        <strain evidence="2">171206Taipei</strain>
    </source>
</reference>
<dbReference type="InterPro" id="IPR003781">
    <property type="entry name" value="CoA-bd"/>
</dbReference>
<dbReference type="Gene3D" id="3.40.50.720">
    <property type="entry name" value="NAD(P)-binding Rossmann-like Domain"/>
    <property type="match status" value="1"/>
</dbReference>
<dbReference type="InterPro" id="IPR036291">
    <property type="entry name" value="NAD(P)-bd_dom_sf"/>
</dbReference>
<dbReference type="Proteomes" id="UP000636479">
    <property type="component" value="Unassembled WGS sequence"/>
</dbReference>
<sequence length="143" mass="15468">MAAPSLLRLQQTFLSSPSFAVVGASKDTTKYGTRVLNWYKARDLPIQPIHPREAELEGYKTIASITELPDPTKTSISIITPPTCTLSLSPIALAYGLLSALWLQPGAADEAVTEWIKEKGMEDRVIFGGPCILVEGDGVRALL</sequence>
<dbReference type="AlphaFoldDB" id="A0A8H6S9E6"/>
<dbReference type="PANTHER" id="PTHR33303">
    <property type="entry name" value="CYTOPLASMIC PROTEIN-RELATED"/>
    <property type="match status" value="1"/>
</dbReference>
<dbReference type="RefSeq" id="XP_037216121.1">
    <property type="nucleotide sequence ID" value="XM_037366727.1"/>
</dbReference>
<dbReference type="Pfam" id="PF13380">
    <property type="entry name" value="CoA_binding_2"/>
    <property type="match status" value="1"/>
</dbReference>
<dbReference type="GeneID" id="59349243"/>
<dbReference type="PANTHER" id="PTHR33303:SF2">
    <property type="entry name" value="COA-BINDING DOMAIN-CONTAINING PROTEIN"/>
    <property type="match status" value="1"/>
</dbReference>
<dbReference type="EMBL" id="JACAZF010000009">
    <property type="protein sequence ID" value="KAF7294758.1"/>
    <property type="molecule type" value="Genomic_DNA"/>
</dbReference>
<proteinExistence type="predicted"/>
<accession>A0A8H6S9E6</accession>